<dbReference type="PANTHER" id="PTHR46847:SF1">
    <property type="entry name" value="D-ALLOSE-BINDING PERIPLASMIC PROTEIN-RELATED"/>
    <property type="match status" value="1"/>
</dbReference>
<evidence type="ECO:0000256" key="1">
    <source>
        <dbReference type="ARBA" id="ARBA00004196"/>
    </source>
</evidence>
<keyword evidence="7" id="KW-1185">Reference proteome</keyword>
<dbReference type="EMBL" id="JBHUIK010000008">
    <property type="protein sequence ID" value="MFD2216771.1"/>
    <property type="molecule type" value="Genomic_DNA"/>
</dbReference>
<accession>A0ABW5C6Q5</accession>
<gene>
    <name evidence="6" type="ORF">ACFSKK_24130</name>
</gene>
<sequence>MLKKKFKLFGAALALSAMTLAGCSGSGETGGSSSGDSNGGGGESVSVVLKTLSSPYWKYVEAGAKAAGEEFGVDVTVVGPAAESEVIQQVNMLEDQVSQSPGAILVAPSQPETVVPVLENASSSGLPVLLIDTDVEFEGKTTFIGTENFTAGQEGGKLLASMLEKGDKVVLISGALGNPATDERIKGAKEALEAAGMEVVAEQPADSDKAKAMSVMENILQNDKDIKGVFAANDDMAIGVLRAVQAENLDVKVIGTDGTEEAVQSILDGKLAGTIAQSPYNMGYQGVENALKVMKGESIDERIDAGIDIITKENAQEQLDFLKSISE</sequence>
<dbReference type="PROSITE" id="PS51257">
    <property type="entry name" value="PROKAR_LIPOPROTEIN"/>
    <property type="match status" value="1"/>
</dbReference>
<name>A0ABW5C6Q5_9BACI</name>
<protein>
    <submittedName>
        <fullName evidence="6">Sugar ABC transporter substrate-binding protein</fullName>
    </submittedName>
</protein>
<feature type="domain" description="Periplasmic binding protein" evidence="5">
    <location>
        <begin position="45"/>
        <end position="297"/>
    </location>
</feature>
<dbReference type="RefSeq" id="WP_379053549.1">
    <property type="nucleotide sequence ID" value="NZ_JBHUIK010000008.1"/>
</dbReference>
<evidence type="ECO:0000313" key="7">
    <source>
        <dbReference type="Proteomes" id="UP001597318"/>
    </source>
</evidence>
<organism evidence="6 7">
    <name type="scientific">Metabacillus endolithicus</name>
    <dbReference type="NCBI Taxonomy" id="1535204"/>
    <lineage>
        <taxon>Bacteria</taxon>
        <taxon>Bacillati</taxon>
        <taxon>Bacillota</taxon>
        <taxon>Bacilli</taxon>
        <taxon>Bacillales</taxon>
        <taxon>Bacillaceae</taxon>
        <taxon>Metabacillus</taxon>
    </lineage>
</organism>
<dbReference type="InterPro" id="IPR025997">
    <property type="entry name" value="SBP_2_dom"/>
</dbReference>
<evidence type="ECO:0000256" key="2">
    <source>
        <dbReference type="ARBA" id="ARBA00007639"/>
    </source>
</evidence>
<dbReference type="CDD" id="cd01536">
    <property type="entry name" value="PBP1_ABC_sugar_binding-like"/>
    <property type="match status" value="1"/>
</dbReference>
<feature type="chain" id="PRO_5046126335" evidence="4">
    <location>
        <begin position="22"/>
        <end position="327"/>
    </location>
</feature>
<evidence type="ECO:0000256" key="4">
    <source>
        <dbReference type="SAM" id="SignalP"/>
    </source>
</evidence>
<dbReference type="Proteomes" id="UP001597318">
    <property type="component" value="Unassembled WGS sequence"/>
</dbReference>
<evidence type="ECO:0000256" key="3">
    <source>
        <dbReference type="ARBA" id="ARBA00022729"/>
    </source>
</evidence>
<dbReference type="InterPro" id="IPR028082">
    <property type="entry name" value="Peripla_BP_I"/>
</dbReference>
<proteinExistence type="inferred from homology"/>
<dbReference type="PANTHER" id="PTHR46847">
    <property type="entry name" value="D-ALLOSE-BINDING PERIPLASMIC PROTEIN-RELATED"/>
    <property type="match status" value="1"/>
</dbReference>
<reference evidence="7" key="1">
    <citation type="journal article" date="2019" name="Int. J. Syst. Evol. Microbiol.">
        <title>The Global Catalogue of Microorganisms (GCM) 10K type strain sequencing project: providing services to taxonomists for standard genome sequencing and annotation.</title>
        <authorList>
            <consortium name="The Broad Institute Genomics Platform"/>
            <consortium name="The Broad Institute Genome Sequencing Center for Infectious Disease"/>
            <person name="Wu L."/>
            <person name="Ma J."/>
        </authorList>
    </citation>
    <scope>NUCLEOTIDE SEQUENCE [LARGE SCALE GENOMIC DNA]</scope>
    <source>
        <strain evidence="7">CGMCC 1.15474</strain>
    </source>
</reference>
<comment type="similarity">
    <text evidence="2">Belongs to the bacterial solute-binding protein 2 family.</text>
</comment>
<keyword evidence="3 4" id="KW-0732">Signal</keyword>
<evidence type="ECO:0000313" key="6">
    <source>
        <dbReference type="EMBL" id="MFD2216771.1"/>
    </source>
</evidence>
<dbReference type="Gene3D" id="3.40.50.2300">
    <property type="match status" value="2"/>
</dbReference>
<comment type="subcellular location">
    <subcellularLocation>
        <location evidence="1">Cell envelope</location>
    </subcellularLocation>
</comment>
<dbReference type="Pfam" id="PF13407">
    <property type="entry name" value="Peripla_BP_4"/>
    <property type="match status" value="1"/>
</dbReference>
<feature type="signal peptide" evidence="4">
    <location>
        <begin position="1"/>
        <end position="21"/>
    </location>
</feature>
<evidence type="ECO:0000259" key="5">
    <source>
        <dbReference type="Pfam" id="PF13407"/>
    </source>
</evidence>
<dbReference type="SUPFAM" id="SSF53822">
    <property type="entry name" value="Periplasmic binding protein-like I"/>
    <property type="match status" value="1"/>
</dbReference>
<comment type="caution">
    <text evidence="6">The sequence shown here is derived from an EMBL/GenBank/DDBJ whole genome shotgun (WGS) entry which is preliminary data.</text>
</comment>